<accession>A0ABS6JS11</accession>
<dbReference type="EMBL" id="JAHQCR010000034">
    <property type="protein sequence ID" value="MBU9721361.1"/>
    <property type="molecule type" value="Genomic_DNA"/>
</dbReference>
<reference evidence="2 3" key="1">
    <citation type="submission" date="2021-06" db="EMBL/GenBank/DDBJ databases">
        <title>Bacillus sp. RD4P76, an endophyte from a halophyte.</title>
        <authorList>
            <person name="Sun J.-Q."/>
        </authorList>
    </citation>
    <scope>NUCLEOTIDE SEQUENCE [LARGE SCALE GENOMIC DNA]</scope>
    <source>
        <strain evidence="2 3">JCM 17098</strain>
    </source>
</reference>
<keyword evidence="1" id="KW-0472">Membrane</keyword>
<keyword evidence="1" id="KW-0812">Transmembrane</keyword>
<protein>
    <submittedName>
        <fullName evidence="2">Uncharacterized protein</fullName>
    </submittedName>
</protein>
<sequence length="45" mass="5132">MKSKFWKGAGVGIGIGLAFYFLSVYKENKETERVRKERDTFGTGE</sequence>
<dbReference type="Proteomes" id="UP000790580">
    <property type="component" value="Unassembled WGS sequence"/>
</dbReference>
<comment type="caution">
    <text evidence="2">The sequence shown here is derived from an EMBL/GenBank/DDBJ whole genome shotgun (WGS) entry which is preliminary data.</text>
</comment>
<evidence type="ECO:0000256" key="1">
    <source>
        <dbReference type="SAM" id="Phobius"/>
    </source>
</evidence>
<keyword evidence="1" id="KW-1133">Transmembrane helix</keyword>
<keyword evidence="3" id="KW-1185">Reference proteome</keyword>
<dbReference type="RefSeq" id="WP_176371396.1">
    <property type="nucleotide sequence ID" value="NZ_JAHQCR010000034.1"/>
</dbReference>
<proteinExistence type="predicted"/>
<name>A0ABS6JS11_9BACI</name>
<gene>
    <name evidence="2" type="ORF">KS407_07865</name>
</gene>
<evidence type="ECO:0000313" key="2">
    <source>
        <dbReference type="EMBL" id="MBU9721361.1"/>
    </source>
</evidence>
<feature type="transmembrane region" description="Helical" evidence="1">
    <location>
        <begin position="6"/>
        <end position="25"/>
    </location>
</feature>
<organism evidence="2 3">
    <name type="scientific">Evansella alkalicola</name>
    <dbReference type="NCBI Taxonomy" id="745819"/>
    <lineage>
        <taxon>Bacteria</taxon>
        <taxon>Bacillati</taxon>
        <taxon>Bacillota</taxon>
        <taxon>Bacilli</taxon>
        <taxon>Bacillales</taxon>
        <taxon>Bacillaceae</taxon>
        <taxon>Evansella</taxon>
    </lineage>
</organism>
<evidence type="ECO:0000313" key="3">
    <source>
        <dbReference type="Proteomes" id="UP000790580"/>
    </source>
</evidence>